<reference evidence="10" key="1">
    <citation type="submission" date="2018-02" db="EMBL/GenBank/DDBJ databases">
        <title>Firefly genomes illuminate parallel origins of bioluminescence in beetles.</title>
        <authorList>
            <person name="Fallon T.R."/>
            <person name="Lower S.E.S."/>
            <person name="Behringer M."/>
            <person name="Weng J.-K."/>
        </authorList>
    </citation>
    <scope>NUCLEOTIDE SEQUENCE [LARGE SCALE GENOMIC DNA]</scope>
</reference>
<sequence length="282" mass="32740">MNKIIYNPMTMIMLHLEPSIGLVGNWSEWSNVEDEIIKLGINSQEKLTLINIVVDDRLKVISENAIISQMEKHGIHDFLTFIVPNFKNPDFWNFESFKSMLHFKKIIINVDHPFFDAIQQTMTKEKMVPVTLLKKADSLFSKAQTLLKNGDIKGYQTLTGANYNFSGFVVKGQQLGRTINFPTANIQKGEMPFKQGVYLTKVKLPNDENTYWGMADYWCHPSKGLTFEVHILDFDKDIYGWNIQIELIDFERENLKVENLEQLKTLLISDKQKMITKIKKEQ</sequence>
<evidence type="ECO:0000256" key="1">
    <source>
        <dbReference type="ARBA" id="ARBA00012105"/>
    </source>
</evidence>
<evidence type="ECO:0000313" key="9">
    <source>
        <dbReference type="EMBL" id="AVP49135.1"/>
    </source>
</evidence>
<dbReference type="InterPro" id="IPR023468">
    <property type="entry name" value="Riboflavin_kinase"/>
</dbReference>
<comment type="catalytic activity">
    <reaction evidence="7">
        <text>riboflavin + ATP = FMN + ADP + H(+)</text>
        <dbReference type="Rhea" id="RHEA:14357"/>
        <dbReference type="ChEBI" id="CHEBI:15378"/>
        <dbReference type="ChEBI" id="CHEBI:30616"/>
        <dbReference type="ChEBI" id="CHEBI:57986"/>
        <dbReference type="ChEBI" id="CHEBI:58210"/>
        <dbReference type="ChEBI" id="CHEBI:456216"/>
        <dbReference type="EC" id="2.7.1.26"/>
    </reaction>
</comment>
<dbReference type="AlphaFoldDB" id="A0A2S0NJF7"/>
<dbReference type="Gene3D" id="2.40.30.30">
    <property type="entry name" value="Riboflavin kinase-like"/>
    <property type="match status" value="1"/>
</dbReference>
<evidence type="ECO:0000313" key="10">
    <source>
        <dbReference type="Proteomes" id="UP000239250"/>
    </source>
</evidence>
<evidence type="ECO:0000256" key="2">
    <source>
        <dbReference type="ARBA" id="ARBA00022630"/>
    </source>
</evidence>
<dbReference type="GO" id="GO:0009231">
    <property type="term" value="P:riboflavin biosynthetic process"/>
    <property type="evidence" value="ECO:0007669"/>
    <property type="project" value="InterPro"/>
</dbReference>
<keyword evidence="4" id="KW-0808">Transferase</keyword>
<dbReference type="SUPFAM" id="SSF82114">
    <property type="entry name" value="Riboflavin kinase-like"/>
    <property type="match status" value="1"/>
</dbReference>
<evidence type="ECO:0000256" key="7">
    <source>
        <dbReference type="ARBA" id="ARBA00047880"/>
    </source>
</evidence>
<dbReference type="Pfam" id="PF01687">
    <property type="entry name" value="Flavokinase"/>
    <property type="match status" value="1"/>
</dbReference>
<dbReference type="PANTHER" id="PTHR22749">
    <property type="entry name" value="RIBOFLAVIN KINASE/FMN ADENYLYLTRANSFERASE"/>
    <property type="match status" value="1"/>
</dbReference>
<dbReference type="Proteomes" id="UP000239250">
    <property type="component" value="Chromosome"/>
</dbReference>
<dbReference type="GO" id="GO:0005524">
    <property type="term" value="F:ATP binding"/>
    <property type="evidence" value="ECO:0007669"/>
    <property type="project" value="UniProtKB-KW"/>
</dbReference>
<dbReference type="EMBL" id="CP027019">
    <property type="protein sequence ID" value="AVP49135.1"/>
    <property type="molecule type" value="Genomic_DNA"/>
</dbReference>
<dbReference type="PANTHER" id="PTHR22749:SF6">
    <property type="entry name" value="RIBOFLAVIN KINASE"/>
    <property type="match status" value="1"/>
</dbReference>
<evidence type="ECO:0000256" key="4">
    <source>
        <dbReference type="ARBA" id="ARBA00022679"/>
    </source>
</evidence>
<accession>A0A2S0NJF7</accession>
<gene>
    <name evidence="9" type="ORF">C5T88_00855</name>
</gene>
<dbReference type="InterPro" id="IPR015865">
    <property type="entry name" value="Riboflavin_kinase_bac/euk"/>
</dbReference>
<evidence type="ECO:0000259" key="8">
    <source>
        <dbReference type="SMART" id="SM00904"/>
    </source>
</evidence>
<dbReference type="SMART" id="SM00904">
    <property type="entry name" value="Flavokinase"/>
    <property type="match status" value="1"/>
</dbReference>
<name>A0A2S0NJF7_9MOLU</name>
<protein>
    <recommendedName>
        <fullName evidence="1">riboflavin kinase</fullName>
        <ecNumber evidence="1">2.7.1.26</ecNumber>
    </recommendedName>
</protein>
<dbReference type="GO" id="GO:0008531">
    <property type="term" value="F:riboflavin kinase activity"/>
    <property type="evidence" value="ECO:0007669"/>
    <property type="project" value="UniProtKB-EC"/>
</dbReference>
<evidence type="ECO:0000256" key="3">
    <source>
        <dbReference type="ARBA" id="ARBA00022643"/>
    </source>
</evidence>
<keyword evidence="6" id="KW-0067">ATP-binding</keyword>
<keyword evidence="5" id="KW-0547">Nucleotide-binding</keyword>
<keyword evidence="3" id="KW-0288">FMN</keyword>
<evidence type="ECO:0000256" key="5">
    <source>
        <dbReference type="ARBA" id="ARBA00022741"/>
    </source>
</evidence>
<evidence type="ECO:0000256" key="6">
    <source>
        <dbReference type="ARBA" id="ARBA00022840"/>
    </source>
</evidence>
<dbReference type="RefSeq" id="WP_303662475.1">
    <property type="nucleotide sequence ID" value="NZ_CP027019.1"/>
</dbReference>
<proteinExistence type="predicted"/>
<dbReference type="InterPro" id="IPR023465">
    <property type="entry name" value="Riboflavin_kinase_dom_sf"/>
</dbReference>
<keyword evidence="2" id="KW-0285">Flavoprotein</keyword>
<feature type="domain" description="Riboflavin kinase" evidence="8">
    <location>
        <begin position="158"/>
        <end position="279"/>
    </location>
</feature>
<dbReference type="GO" id="GO:0009398">
    <property type="term" value="P:FMN biosynthetic process"/>
    <property type="evidence" value="ECO:0007669"/>
    <property type="project" value="TreeGrafter"/>
</dbReference>
<organism evidence="9 10">
    <name type="scientific">Williamsoniiplasma luminosum</name>
    <dbReference type="NCBI Taxonomy" id="214888"/>
    <lineage>
        <taxon>Bacteria</taxon>
        <taxon>Bacillati</taxon>
        <taxon>Mycoplasmatota</taxon>
        <taxon>Mollicutes</taxon>
        <taxon>Entomoplasmatales</taxon>
        <taxon>Williamsoniiplasma</taxon>
    </lineage>
</organism>
<dbReference type="EC" id="2.7.1.26" evidence="1"/>